<protein>
    <submittedName>
        <fullName evidence="1">Uncharacterized protein</fullName>
    </submittedName>
</protein>
<keyword evidence="2" id="KW-1185">Reference proteome</keyword>
<gene>
    <name evidence="1" type="ORF">LSAT_V11C400215010</name>
</gene>
<reference evidence="1 2" key="1">
    <citation type="journal article" date="2017" name="Nat. Commun.">
        <title>Genome assembly with in vitro proximity ligation data and whole-genome triplication in lettuce.</title>
        <authorList>
            <person name="Reyes-Chin-Wo S."/>
            <person name="Wang Z."/>
            <person name="Yang X."/>
            <person name="Kozik A."/>
            <person name="Arikit S."/>
            <person name="Song C."/>
            <person name="Xia L."/>
            <person name="Froenicke L."/>
            <person name="Lavelle D.O."/>
            <person name="Truco M.J."/>
            <person name="Xia R."/>
            <person name="Zhu S."/>
            <person name="Xu C."/>
            <person name="Xu H."/>
            <person name="Xu X."/>
            <person name="Cox K."/>
            <person name="Korf I."/>
            <person name="Meyers B.C."/>
            <person name="Michelmore R.W."/>
        </authorList>
    </citation>
    <scope>NUCLEOTIDE SEQUENCE [LARGE SCALE GENOMIC DNA]</scope>
    <source>
        <strain evidence="2">cv. Salinas</strain>
        <tissue evidence="1">Seedlings</tissue>
    </source>
</reference>
<organism evidence="1 2">
    <name type="scientific">Lactuca sativa</name>
    <name type="common">Garden lettuce</name>
    <dbReference type="NCBI Taxonomy" id="4236"/>
    <lineage>
        <taxon>Eukaryota</taxon>
        <taxon>Viridiplantae</taxon>
        <taxon>Streptophyta</taxon>
        <taxon>Embryophyta</taxon>
        <taxon>Tracheophyta</taxon>
        <taxon>Spermatophyta</taxon>
        <taxon>Magnoliopsida</taxon>
        <taxon>eudicotyledons</taxon>
        <taxon>Gunneridae</taxon>
        <taxon>Pentapetalae</taxon>
        <taxon>asterids</taxon>
        <taxon>campanulids</taxon>
        <taxon>Asterales</taxon>
        <taxon>Asteraceae</taxon>
        <taxon>Cichorioideae</taxon>
        <taxon>Cichorieae</taxon>
        <taxon>Lactucinae</taxon>
        <taxon>Lactuca</taxon>
    </lineage>
</organism>
<dbReference type="Proteomes" id="UP000235145">
    <property type="component" value="Unassembled WGS sequence"/>
</dbReference>
<sequence>MEGPLKNSELKSSDPAKQPLSYSRVVAHSENITTVEEIHTYSLKQLSSFIEVEEPVAMDSSNTSKSCQYWVVSGSISGSTSTFYGNTTCEIKQSSLLHLHSSQSSLLHLHSSKGLSNLREAYYRPIGYDL</sequence>
<dbReference type="EMBL" id="NBSK02000004">
    <property type="protein sequence ID" value="KAJ0214705.1"/>
    <property type="molecule type" value="Genomic_DNA"/>
</dbReference>
<accession>A0A9R1XHD2</accession>
<comment type="caution">
    <text evidence="1">The sequence shown here is derived from an EMBL/GenBank/DDBJ whole genome shotgun (WGS) entry which is preliminary data.</text>
</comment>
<evidence type="ECO:0000313" key="2">
    <source>
        <dbReference type="Proteomes" id="UP000235145"/>
    </source>
</evidence>
<proteinExistence type="predicted"/>
<dbReference type="AlphaFoldDB" id="A0A9R1XHD2"/>
<name>A0A9R1XHD2_LACSA</name>
<evidence type="ECO:0000313" key="1">
    <source>
        <dbReference type="EMBL" id="KAJ0214705.1"/>
    </source>
</evidence>